<evidence type="ECO:0000259" key="9">
    <source>
        <dbReference type="Pfam" id="PF00082"/>
    </source>
</evidence>
<feature type="active site" description="Charge relay system" evidence="5">
    <location>
        <position position="221"/>
    </location>
</feature>
<dbReference type="RefSeq" id="WP_146932774.1">
    <property type="nucleotide sequence ID" value="NZ_CBCSHZ010000014.1"/>
</dbReference>
<dbReference type="AlphaFoldDB" id="A0A5C6ZSI7"/>
<name>A0A5C6ZSI7_9FLAO</name>
<gene>
    <name evidence="11" type="ORF">ES724_10470</name>
</gene>
<feature type="chain" id="PRO_5023087993" evidence="8">
    <location>
        <begin position="26"/>
        <end position="414"/>
    </location>
</feature>
<dbReference type="SUPFAM" id="SSF52743">
    <property type="entry name" value="Subtilisin-like"/>
    <property type="match status" value="1"/>
</dbReference>
<evidence type="ECO:0000256" key="2">
    <source>
        <dbReference type="ARBA" id="ARBA00022670"/>
    </source>
</evidence>
<dbReference type="InterPro" id="IPR022398">
    <property type="entry name" value="Peptidase_S8_His-AS"/>
</dbReference>
<dbReference type="PANTHER" id="PTHR43806:SF11">
    <property type="entry name" value="CEREVISIN-RELATED"/>
    <property type="match status" value="1"/>
</dbReference>
<comment type="similarity">
    <text evidence="1 5 6">Belongs to the peptidase S8 family.</text>
</comment>
<protein>
    <submittedName>
        <fullName evidence="11">S8 family serine peptidase</fullName>
    </submittedName>
</protein>
<dbReference type="SUPFAM" id="SSF54897">
    <property type="entry name" value="Protease propeptides/inhibitors"/>
    <property type="match status" value="1"/>
</dbReference>
<evidence type="ECO:0000256" key="5">
    <source>
        <dbReference type="PROSITE-ProRule" id="PRU01240"/>
    </source>
</evidence>
<sequence length="414" mass="42058">MLKSKLKIGVAVLAASALFYSCTQDQNTSTESEAFTETDADFDALNIEGQYIVVFQNGAVDNVSSKYPNNYTKAQEAMFSETKKFLSEASVSAEIVNVYSNALSGATLKLDKAQLEVLKNKKGVKYIEQDRIVTFAPPCGTPKGGPCGEPDPGTGGGGTQETPYGILRVNGVTGYTGTNVAFVVDSGVDLDHPDLNVDASRAFNAFTSGKDGKSADDGNGHGTHVAGTIAALNNGFGVIGVAPGATIIPVKVLGSTGSGSYSGVIAGVDYVGANGNNGDVANLSLGGPVSQALDDAILAASNNGIIFALAAGNESSDANNSSPARVNGTNIVTISAMDVNDRWASFSNFGNPPVDFAAPGVAVKSTWKDGGYNTISGTSMASPHAAGVLLLGAASTDGTVANDPDGNADAIIVH</sequence>
<keyword evidence="8" id="KW-0732">Signal</keyword>
<dbReference type="Proteomes" id="UP000321367">
    <property type="component" value="Unassembled WGS sequence"/>
</dbReference>
<evidence type="ECO:0000259" key="10">
    <source>
        <dbReference type="Pfam" id="PF05922"/>
    </source>
</evidence>
<feature type="active site" description="Charge relay system" evidence="5">
    <location>
        <position position="185"/>
    </location>
</feature>
<dbReference type="PROSITE" id="PS00137">
    <property type="entry name" value="SUBTILASE_HIS"/>
    <property type="match status" value="1"/>
</dbReference>
<feature type="domain" description="Peptidase S8/S53" evidence="9">
    <location>
        <begin position="183"/>
        <end position="391"/>
    </location>
</feature>
<dbReference type="PROSITE" id="PS51257">
    <property type="entry name" value="PROKAR_LIPOPROTEIN"/>
    <property type="match status" value="1"/>
</dbReference>
<evidence type="ECO:0000256" key="6">
    <source>
        <dbReference type="RuleBase" id="RU003355"/>
    </source>
</evidence>
<feature type="domain" description="Inhibitor I9" evidence="10">
    <location>
        <begin position="50"/>
        <end position="135"/>
    </location>
</feature>
<dbReference type="EMBL" id="VORY01000011">
    <property type="protein sequence ID" value="TXD93423.1"/>
    <property type="molecule type" value="Genomic_DNA"/>
</dbReference>
<keyword evidence="2 5" id="KW-0645">Protease</keyword>
<dbReference type="InterPro" id="IPR023827">
    <property type="entry name" value="Peptidase_S8_Asp-AS"/>
</dbReference>
<feature type="compositionally biased region" description="Gly residues" evidence="7">
    <location>
        <begin position="142"/>
        <end position="159"/>
    </location>
</feature>
<evidence type="ECO:0000256" key="3">
    <source>
        <dbReference type="ARBA" id="ARBA00022801"/>
    </source>
</evidence>
<dbReference type="PROSITE" id="PS00138">
    <property type="entry name" value="SUBTILASE_SER"/>
    <property type="match status" value="1"/>
</dbReference>
<feature type="region of interest" description="Disordered" evidence="7">
    <location>
        <begin position="141"/>
        <end position="160"/>
    </location>
</feature>
<keyword evidence="12" id="KW-1185">Reference proteome</keyword>
<dbReference type="Gene3D" id="3.40.50.200">
    <property type="entry name" value="Peptidase S8/S53 domain"/>
    <property type="match status" value="1"/>
</dbReference>
<dbReference type="PROSITE" id="PS00136">
    <property type="entry name" value="SUBTILASE_ASP"/>
    <property type="match status" value="1"/>
</dbReference>
<dbReference type="InterPro" id="IPR050131">
    <property type="entry name" value="Peptidase_S8_subtilisin-like"/>
</dbReference>
<dbReference type="Pfam" id="PF05922">
    <property type="entry name" value="Inhibitor_I9"/>
    <property type="match status" value="1"/>
</dbReference>
<dbReference type="PROSITE" id="PS51892">
    <property type="entry name" value="SUBTILASE"/>
    <property type="match status" value="1"/>
</dbReference>
<evidence type="ECO:0000256" key="1">
    <source>
        <dbReference type="ARBA" id="ARBA00011073"/>
    </source>
</evidence>
<dbReference type="Pfam" id="PF00082">
    <property type="entry name" value="Peptidase_S8"/>
    <property type="match status" value="1"/>
</dbReference>
<reference evidence="11 12" key="1">
    <citation type="submission" date="2019-08" db="EMBL/GenBank/DDBJ databases">
        <title>Genome sequence of Gillisia hiemivivida IC154 (type strain).</title>
        <authorList>
            <person name="Bowman J.P."/>
        </authorList>
    </citation>
    <scope>NUCLEOTIDE SEQUENCE [LARGE SCALE GENOMIC DNA]</scope>
    <source>
        <strain evidence="11 12">IC154</strain>
    </source>
</reference>
<dbReference type="PRINTS" id="PR00723">
    <property type="entry name" value="SUBTILISIN"/>
</dbReference>
<accession>A0A5C6ZSI7</accession>
<proteinExistence type="inferred from homology"/>
<evidence type="ECO:0000313" key="12">
    <source>
        <dbReference type="Proteomes" id="UP000321367"/>
    </source>
</evidence>
<dbReference type="GO" id="GO:0004252">
    <property type="term" value="F:serine-type endopeptidase activity"/>
    <property type="evidence" value="ECO:0007669"/>
    <property type="project" value="UniProtKB-UniRule"/>
</dbReference>
<dbReference type="InterPro" id="IPR010259">
    <property type="entry name" value="S8pro/Inhibitor_I9"/>
</dbReference>
<dbReference type="OrthoDB" id="9798386at2"/>
<evidence type="ECO:0000313" key="11">
    <source>
        <dbReference type="EMBL" id="TXD93423.1"/>
    </source>
</evidence>
<dbReference type="InterPro" id="IPR037045">
    <property type="entry name" value="S8pro/Inhibitor_I9_sf"/>
</dbReference>
<dbReference type="Gene3D" id="3.30.70.80">
    <property type="entry name" value="Peptidase S8 propeptide/proteinase inhibitor I9"/>
    <property type="match status" value="1"/>
</dbReference>
<dbReference type="InterPro" id="IPR023828">
    <property type="entry name" value="Peptidase_S8_Ser-AS"/>
</dbReference>
<dbReference type="InterPro" id="IPR036852">
    <property type="entry name" value="Peptidase_S8/S53_dom_sf"/>
</dbReference>
<feature type="signal peptide" evidence="8">
    <location>
        <begin position="1"/>
        <end position="25"/>
    </location>
</feature>
<dbReference type="InterPro" id="IPR000209">
    <property type="entry name" value="Peptidase_S8/S53_dom"/>
</dbReference>
<dbReference type="InterPro" id="IPR015500">
    <property type="entry name" value="Peptidase_S8_subtilisin-rel"/>
</dbReference>
<feature type="active site" description="Charge relay system" evidence="5">
    <location>
        <position position="379"/>
    </location>
</feature>
<dbReference type="GO" id="GO:0006508">
    <property type="term" value="P:proteolysis"/>
    <property type="evidence" value="ECO:0007669"/>
    <property type="project" value="UniProtKB-KW"/>
</dbReference>
<evidence type="ECO:0000256" key="8">
    <source>
        <dbReference type="SAM" id="SignalP"/>
    </source>
</evidence>
<keyword evidence="4 5" id="KW-0720">Serine protease</keyword>
<organism evidence="11 12">
    <name type="scientific">Gillisia hiemivivida</name>
    <dbReference type="NCBI Taxonomy" id="291190"/>
    <lineage>
        <taxon>Bacteria</taxon>
        <taxon>Pseudomonadati</taxon>
        <taxon>Bacteroidota</taxon>
        <taxon>Flavobacteriia</taxon>
        <taxon>Flavobacteriales</taxon>
        <taxon>Flavobacteriaceae</taxon>
        <taxon>Gillisia</taxon>
    </lineage>
</organism>
<evidence type="ECO:0000256" key="4">
    <source>
        <dbReference type="ARBA" id="ARBA00022825"/>
    </source>
</evidence>
<keyword evidence="3 5" id="KW-0378">Hydrolase</keyword>
<evidence type="ECO:0000256" key="7">
    <source>
        <dbReference type="SAM" id="MobiDB-lite"/>
    </source>
</evidence>
<comment type="caution">
    <text evidence="11">The sequence shown here is derived from an EMBL/GenBank/DDBJ whole genome shotgun (WGS) entry which is preliminary data.</text>
</comment>
<dbReference type="PANTHER" id="PTHR43806">
    <property type="entry name" value="PEPTIDASE S8"/>
    <property type="match status" value="1"/>
</dbReference>